<accession>A0A1M5XA78</accession>
<evidence type="ECO:0000313" key="1">
    <source>
        <dbReference type="EMBL" id="SHH96701.1"/>
    </source>
</evidence>
<protein>
    <submittedName>
        <fullName evidence="1">Uncharacterized protein</fullName>
    </submittedName>
</protein>
<dbReference type="RefSeq" id="WP_073103759.1">
    <property type="nucleotide sequence ID" value="NZ_FQXE01000006.1"/>
</dbReference>
<dbReference type="Proteomes" id="UP000184226">
    <property type="component" value="Unassembled WGS sequence"/>
</dbReference>
<proteinExistence type="predicted"/>
<gene>
    <name evidence="1" type="ORF">SAMN04488135_106256</name>
</gene>
<dbReference type="STRING" id="658167.SAMN04488135_106256"/>
<name>A0A1M5XA78_9BURK</name>
<reference evidence="1 2" key="1">
    <citation type="submission" date="2016-11" db="EMBL/GenBank/DDBJ databases">
        <authorList>
            <person name="Jaros S."/>
            <person name="Januszkiewicz K."/>
            <person name="Wedrychowicz H."/>
        </authorList>
    </citation>
    <scope>NUCLEOTIDE SEQUENCE [LARGE SCALE GENOMIC DNA]</scope>
    <source>
        <strain evidence="1 2">CGMCC 1.10190</strain>
    </source>
</reference>
<dbReference type="OrthoDB" id="8718293at2"/>
<keyword evidence="2" id="KW-1185">Reference proteome</keyword>
<dbReference type="AlphaFoldDB" id="A0A1M5XA78"/>
<organism evidence="1 2">
    <name type="scientific">Pollutimonas bauzanensis</name>
    <dbReference type="NCBI Taxonomy" id="658167"/>
    <lineage>
        <taxon>Bacteria</taxon>
        <taxon>Pseudomonadati</taxon>
        <taxon>Pseudomonadota</taxon>
        <taxon>Betaproteobacteria</taxon>
        <taxon>Burkholderiales</taxon>
        <taxon>Alcaligenaceae</taxon>
        <taxon>Pollutimonas</taxon>
    </lineage>
</organism>
<dbReference type="EMBL" id="FQXE01000006">
    <property type="protein sequence ID" value="SHH96701.1"/>
    <property type="molecule type" value="Genomic_DNA"/>
</dbReference>
<sequence length="232" mass="27043">MDDDRLAEFMQFSRKYRHKFRRIAKATRNECEHDDVQNEAWILVERWEQAGTSIDFDNQKDIDKLFSFLYNKLVKHVEKKIRNAVRLDHYSYGDNSESEVHPLMNKLGTSETSQPLQILLVLESAADQPREPESHESRAGAYLYLLQHHRNKMQYVADQLLISLSYCYYRFNEALEMARSQGDLPDTIGKLSPAFSPGPWRSFRLPRRGQPPCLTPSGVQMELPLPLLVDSR</sequence>
<evidence type="ECO:0000313" key="2">
    <source>
        <dbReference type="Proteomes" id="UP000184226"/>
    </source>
</evidence>